<proteinExistence type="predicted"/>
<dbReference type="OrthoDB" id="1357925at2"/>
<evidence type="ECO:0000313" key="1">
    <source>
        <dbReference type="EMBL" id="AXB56899.1"/>
    </source>
</evidence>
<reference evidence="1 2" key="1">
    <citation type="submission" date="2018-06" db="EMBL/GenBank/DDBJ databases">
        <title>Genome sequencing of Flavobacterium.</title>
        <authorList>
            <person name="Baek M.-G."/>
            <person name="Yi H."/>
        </authorList>
    </citation>
    <scope>NUCLEOTIDE SEQUENCE [LARGE SCALE GENOMIC DNA]</scope>
    <source>
        <strain evidence="1 2">HYN0086</strain>
    </source>
</reference>
<protein>
    <submittedName>
        <fullName evidence="1">Uncharacterized protein</fullName>
    </submittedName>
</protein>
<dbReference type="KEGG" id="ffl:HYN86_09965"/>
<accession>A0A344LSK7</accession>
<name>A0A344LSK7_9FLAO</name>
<organism evidence="1 2">
    <name type="scientific">Flavobacterium fluviale</name>
    <dbReference type="NCBI Taxonomy" id="2249356"/>
    <lineage>
        <taxon>Bacteria</taxon>
        <taxon>Pseudomonadati</taxon>
        <taxon>Bacteroidota</taxon>
        <taxon>Flavobacteriia</taxon>
        <taxon>Flavobacteriales</taxon>
        <taxon>Flavobacteriaceae</taxon>
        <taxon>Flavobacterium</taxon>
    </lineage>
</organism>
<sequence>MSRFENIDWKLDELARKLKGELTKDRPSYPEILRTFEERRIDWIDNGIMKAIIIQPNFEVTVANSNIWNFINVAIFDDGYSFSRPK</sequence>
<evidence type="ECO:0000313" key="2">
    <source>
        <dbReference type="Proteomes" id="UP000251561"/>
    </source>
</evidence>
<dbReference type="RefSeq" id="WP_113677882.1">
    <property type="nucleotide sequence ID" value="NZ_CP030261.1"/>
</dbReference>
<gene>
    <name evidence="1" type="ORF">HYN86_09965</name>
</gene>
<keyword evidence="2" id="KW-1185">Reference proteome</keyword>
<dbReference type="EMBL" id="CP030261">
    <property type="protein sequence ID" value="AXB56899.1"/>
    <property type="molecule type" value="Genomic_DNA"/>
</dbReference>
<dbReference type="Proteomes" id="UP000251561">
    <property type="component" value="Chromosome"/>
</dbReference>
<dbReference type="AlphaFoldDB" id="A0A344LSK7"/>